<accession>A0ABV8TYZ8</accession>
<reference evidence="5" key="1">
    <citation type="journal article" date="2019" name="Int. J. Syst. Evol. Microbiol.">
        <title>The Global Catalogue of Microorganisms (GCM) 10K type strain sequencing project: providing services to taxonomists for standard genome sequencing and annotation.</title>
        <authorList>
            <consortium name="The Broad Institute Genomics Platform"/>
            <consortium name="The Broad Institute Genome Sequencing Center for Infectious Disease"/>
            <person name="Wu L."/>
            <person name="Ma J."/>
        </authorList>
    </citation>
    <scope>NUCLEOTIDE SEQUENCE [LARGE SCALE GENOMIC DNA]</scope>
    <source>
        <strain evidence="5">IBRC-M 10908</strain>
    </source>
</reference>
<dbReference type="InterPro" id="IPR050187">
    <property type="entry name" value="Lipid_Phosphate_FormReg"/>
</dbReference>
<gene>
    <name evidence="4" type="ORF">ACFPET_11500</name>
</gene>
<protein>
    <submittedName>
        <fullName evidence="4">Diacylglycerol/lipid kinase family protein</fullName>
        <ecNumber evidence="4">2.7.1.-</ecNumber>
    </submittedName>
</protein>
<evidence type="ECO:0000313" key="5">
    <source>
        <dbReference type="Proteomes" id="UP001595823"/>
    </source>
</evidence>
<dbReference type="Proteomes" id="UP001595823">
    <property type="component" value="Unassembled WGS sequence"/>
</dbReference>
<dbReference type="Gene3D" id="3.40.50.10330">
    <property type="entry name" value="Probable inorganic polyphosphate/atp-NAD kinase, domain 1"/>
    <property type="match status" value="1"/>
</dbReference>
<dbReference type="RefSeq" id="WP_380621069.1">
    <property type="nucleotide sequence ID" value="NZ_JBHSDK010000015.1"/>
</dbReference>
<dbReference type="EC" id="2.7.1.-" evidence="4"/>
<organism evidence="4 5">
    <name type="scientific">Salininema proteolyticum</name>
    <dbReference type="NCBI Taxonomy" id="1607685"/>
    <lineage>
        <taxon>Bacteria</taxon>
        <taxon>Bacillati</taxon>
        <taxon>Actinomycetota</taxon>
        <taxon>Actinomycetes</taxon>
        <taxon>Glycomycetales</taxon>
        <taxon>Glycomycetaceae</taxon>
        <taxon>Salininema</taxon>
    </lineage>
</organism>
<evidence type="ECO:0000313" key="4">
    <source>
        <dbReference type="EMBL" id="MFC4335827.1"/>
    </source>
</evidence>
<dbReference type="PROSITE" id="PS50146">
    <property type="entry name" value="DAGK"/>
    <property type="match status" value="1"/>
</dbReference>
<name>A0ABV8TYZ8_9ACTN</name>
<sequence length="311" mass="33556">MRALLIVNPKATATSPRRLRRVVRSLEEYARPMVEFTRARGHGEELAARAAERGLPVVLTLSGDGTLNEVVNGLLADGRTAEESPVLGPIPGGSTNVFARALGLPADRRRAVWAIGHRLETGRYRKVSLGRVDDGSRSRLFTFTTGLGWDASVIRRVEEYRRKGRRSSPALYMRAIMAEVNTIGAQADSIGVCLPSGIADPSTGMVVVQNCAPWTYVGSFPVNLNARASFNTGLDALVLRKLGLSAAAHTAAALMSGREVPDGKHAVTYHDLSSIRLQADQPQPFHLDGDYLGERRELSLSAVPQALRVAA</sequence>
<dbReference type="InterPro" id="IPR001206">
    <property type="entry name" value="Diacylglycerol_kinase_cat_dom"/>
</dbReference>
<evidence type="ECO:0000256" key="1">
    <source>
        <dbReference type="ARBA" id="ARBA00001946"/>
    </source>
</evidence>
<dbReference type="GO" id="GO:0016301">
    <property type="term" value="F:kinase activity"/>
    <property type="evidence" value="ECO:0007669"/>
    <property type="project" value="UniProtKB-KW"/>
</dbReference>
<proteinExistence type="inferred from homology"/>
<keyword evidence="4" id="KW-0418">Kinase</keyword>
<dbReference type="PANTHER" id="PTHR12358:SF106">
    <property type="entry name" value="LIPID KINASE YEGS"/>
    <property type="match status" value="1"/>
</dbReference>
<comment type="caution">
    <text evidence="4">The sequence shown here is derived from an EMBL/GenBank/DDBJ whole genome shotgun (WGS) entry which is preliminary data.</text>
</comment>
<dbReference type="InterPro" id="IPR016064">
    <property type="entry name" value="NAD/diacylglycerol_kinase_sf"/>
</dbReference>
<dbReference type="InterPro" id="IPR017438">
    <property type="entry name" value="ATP-NAD_kinase_N"/>
</dbReference>
<feature type="domain" description="DAGKc" evidence="3">
    <location>
        <begin position="1"/>
        <end position="136"/>
    </location>
</feature>
<evidence type="ECO:0000256" key="2">
    <source>
        <dbReference type="ARBA" id="ARBA00005983"/>
    </source>
</evidence>
<dbReference type="Gene3D" id="2.60.200.40">
    <property type="match status" value="1"/>
</dbReference>
<keyword evidence="5" id="KW-1185">Reference proteome</keyword>
<dbReference type="PANTHER" id="PTHR12358">
    <property type="entry name" value="SPHINGOSINE KINASE"/>
    <property type="match status" value="1"/>
</dbReference>
<evidence type="ECO:0000259" key="3">
    <source>
        <dbReference type="PROSITE" id="PS50146"/>
    </source>
</evidence>
<keyword evidence="4" id="KW-0808">Transferase</keyword>
<comment type="similarity">
    <text evidence="2">Belongs to the diacylglycerol/lipid kinase family.</text>
</comment>
<dbReference type="SMART" id="SM00046">
    <property type="entry name" value="DAGKc"/>
    <property type="match status" value="1"/>
</dbReference>
<comment type="cofactor">
    <cofactor evidence="1">
        <name>Mg(2+)</name>
        <dbReference type="ChEBI" id="CHEBI:18420"/>
    </cofactor>
</comment>
<dbReference type="SUPFAM" id="SSF111331">
    <property type="entry name" value="NAD kinase/diacylglycerol kinase-like"/>
    <property type="match status" value="1"/>
</dbReference>
<dbReference type="EMBL" id="JBHSDK010000015">
    <property type="protein sequence ID" value="MFC4335827.1"/>
    <property type="molecule type" value="Genomic_DNA"/>
</dbReference>
<dbReference type="Pfam" id="PF00781">
    <property type="entry name" value="DAGK_cat"/>
    <property type="match status" value="1"/>
</dbReference>